<dbReference type="GeneID" id="33353725"/>
<name>A0A1Z1M3Y2_OSMFI</name>
<dbReference type="RefSeq" id="YP_009392226.1">
    <property type="nucleotide sequence ID" value="NC_035262.1"/>
</dbReference>
<keyword evidence="1" id="KW-0934">Plastid</keyword>
<geneLocation type="chloroplast" evidence="1"/>
<protein>
    <recommendedName>
        <fullName evidence="2">DUF4346 domain-containing protein</fullName>
    </recommendedName>
</protein>
<evidence type="ECO:0008006" key="2">
    <source>
        <dbReference type="Google" id="ProtNLM"/>
    </source>
</evidence>
<gene>
    <name evidence="1" type="primary">ConsOrf2</name>
</gene>
<reference evidence="1" key="1">
    <citation type="journal article" date="2017" name="J. Phycol.">
        <title>Analysis of chloroplast genomes and a supermatrix inform reclassification of the Rhodomelaceae (Rhodophyta).</title>
        <authorList>
            <person name="Diaz-Tapia P."/>
            <person name="Maggs C.A."/>
            <person name="West J.A."/>
            <person name="Verbruggen H."/>
        </authorList>
    </citation>
    <scope>NUCLEOTIDE SEQUENCE</scope>
    <source>
        <strain evidence="1">JW2841</strain>
    </source>
</reference>
<organism evidence="1">
    <name type="scientific">Osmundaria fimbriata</name>
    <name type="common">Red alga</name>
    <name type="synonym">Delesseria fimbriata</name>
    <dbReference type="NCBI Taxonomy" id="228265"/>
    <lineage>
        <taxon>Eukaryota</taxon>
        <taxon>Rhodophyta</taxon>
        <taxon>Florideophyceae</taxon>
        <taxon>Rhodymeniophycidae</taxon>
        <taxon>Ceramiales</taxon>
        <taxon>Rhodomelaceae</taxon>
        <taxon>Amansieae</taxon>
        <taxon>Osmundaria</taxon>
    </lineage>
</organism>
<dbReference type="EMBL" id="MF101415">
    <property type="protein sequence ID" value="ARW60788.1"/>
    <property type="molecule type" value="Genomic_DNA"/>
</dbReference>
<sequence>MYNSYVVIRIFEDRVIELHYFKKNSLLNIQYPICFVVDVEKINILFDILSVYNDLNVLSTKHKLYLGKEIFRAYISIKLSQQYVQE</sequence>
<dbReference type="AlphaFoldDB" id="A0A1Z1M3Y2"/>
<evidence type="ECO:0000313" key="1">
    <source>
        <dbReference type="EMBL" id="ARW60788.1"/>
    </source>
</evidence>
<keyword evidence="1" id="KW-0150">Chloroplast</keyword>
<accession>A0A1Z1M3Y2</accession>
<proteinExistence type="predicted"/>